<evidence type="ECO:0000256" key="15">
    <source>
        <dbReference type="SAM" id="Phobius"/>
    </source>
</evidence>
<evidence type="ECO:0000256" key="7">
    <source>
        <dbReference type="ARBA" id="ARBA00022801"/>
    </source>
</evidence>
<evidence type="ECO:0000256" key="1">
    <source>
        <dbReference type="ARBA" id="ARBA00007090"/>
    </source>
</evidence>
<dbReference type="SMART" id="SM00060">
    <property type="entry name" value="FN3"/>
    <property type="match status" value="2"/>
</dbReference>
<feature type="transmembrane region" description="Helical" evidence="15">
    <location>
        <begin position="21"/>
        <end position="50"/>
    </location>
</feature>
<keyword evidence="10" id="KW-0511">Multifunctional enzyme</keyword>
<dbReference type="GO" id="GO:0008658">
    <property type="term" value="F:penicillin binding"/>
    <property type="evidence" value="ECO:0007669"/>
    <property type="project" value="InterPro"/>
</dbReference>
<evidence type="ECO:0000256" key="14">
    <source>
        <dbReference type="SAM" id="MobiDB-lite"/>
    </source>
</evidence>
<dbReference type="InterPro" id="IPR001264">
    <property type="entry name" value="Glyco_trans_51"/>
</dbReference>
<keyword evidence="15" id="KW-0472">Membrane</keyword>
<keyword evidence="11" id="KW-0961">Cell wall biogenesis/degradation</keyword>
<dbReference type="InterPro" id="IPR012338">
    <property type="entry name" value="Beta-lactam/transpept-like"/>
</dbReference>
<gene>
    <name evidence="17" type="ORF">FFL34_17600</name>
</gene>
<dbReference type="AlphaFoldDB" id="A0A5S3R851"/>
<reference evidence="17 18" key="1">
    <citation type="submission" date="2019-05" db="EMBL/GenBank/DDBJ databases">
        <title>Genomic analysis of Lentibacillus sp. NKC220-2.</title>
        <authorList>
            <person name="Oh Y.J."/>
        </authorList>
    </citation>
    <scope>NUCLEOTIDE SEQUENCE [LARGE SCALE GENOMIC DNA]</scope>
    <source>
        <strain evidence="17 18">NKC220-2</strain>
    </source>
</reference>
<keyword evidence="15" id="KW-0812">Transmembrane</keyword>
<comment type="caution">
    <text evidence="17">The sequence shown here is derived from an EMBL/GenBank/DDBJ whole genome shotgun (WGS) entry which is preliminary data.</text>
</comment>
<dbReference type="OrthoDB" id="9766909at2"/>
<evidence type="ECO:0000256" key="9">
    <source>
        <dbReference type="ARBA" id="ARBA00022984"/>
    </source>
</evidence>
<feature type="compositionally biased region" description="Acidic residues" evidence="14">
    <location>
        <begin position="785"/>
        <end position="804"/>
    </location>
</feature>
<dbReference type="GO" id="GO:0030288">
    <property type="term" value="C:outer membrane-bounded periplasmic space"/>
    <property type="evidence" value="ECO:0007669"/>
    <property type="project" value="TreeGrafter"/>
</dbReference>
<dbReference type="CDD" id="cd00063">
    <property type="entry name" value="FN3"/>
    <property type="match status" value="1"/>
</dbReference>
<evidence type="ECO:0000256" key="5">
    <source>
        <dbReference type="ARBA" id="ARBA00022676"/>
    </source>
</evidence>
<evidence type="ECO:0000256" key="6">
    <source>
        <dbReference type="ARBA" id="ARBA00022679"/>
    </source>
</evidence>
<dbReference type="Pfam" id="PF00041">
    <property type="entry name" value="fn3"/>
    <property type="match status" value="1"/>
</dbReference>
<dbReference type="GO" id="GO:0008360">
    <property type="term" value="P:regulation of cell shape"/>
    <property type="evidence" value="ECO:0007669"/>
    <property type="project" value="UniProtKB-KW"/>
</dbReference>
<comment type="catalytic activity">
    <reaction evidence="13">
        <text>[GlcNAc-(1-&gt;4)-Mur2Ac(oyl-L-Ala-gamma-D-Glu-L-Lys-D-Ala-D-Ala)](n)-di-trans,octa-cis-undecaprenyl diphosphate + beta-D-GlcNAc-(1-&gt;4)-Mur2Ac(oyl-L-Ala-gamma-D-Glu-L-Lys-D-Ala-D-Ala)-di-trans,octa-cis-undecaprenyl diphosphate = [GlcNAc-(1-&gt;4)-Mur2Ac(oyl-L-Ala-gamma-D-Glu-L-Lys-D-Ala-D-Ala)](n+1)-di-trans,octa-cis-undecaprenyl diphosphate + di-trans,octa-cis-undecaprenyl diphosphate + H(+)</text>
        <dbReference type="Rhea" id="RHEA:23708"/>
        <dbReference type="Rhea" id="RHEA-COMP:9602"/>
        <dbReference type="Rhea" id="RHEA-COMP:9603"/>
        <dbReference type="ChEBI" id="CHEBI:15378"/>
        <dbReference type="ChEBI" id="CHEBI:58405"/>
        <dbReference type="ChEBI" id="CHEBI:60033"/>
        <dbReference type="ChEBI" id="CHEBI:78435"/>
        <dbReference type="EC" id="2.4.99.28"/>
    </reaction>
</comment>
<proteinExistence type="inferred from homology"/>
<feature type="compositionally biased region" description="Polar residues" evidence="14">
    <location>
        <begin position="895"/>
        <end position="906"/>
    </location>
</feature>
<dbReference type="Gene3D" id="1.10.3810.10">
    <property type="entry name" value="Biosynthetic peptidoglycan transglycosylase-like"/>
    <property type="match status" value="1"/>
</dbReference>
<dbReference type="PANTHER" id="PTHR32282:SF29">
    <property type="entry name" value="PENICILLIN-BINDING PROTEIN 1A"/>
    <property type="match status" value="1"/>
</dbReference>
<dbReference type="SUPFAM" id="SSF53955">
    <property type="entry name" value="Lysozyme-like"/>
    <property type="match status" value="1"/>
</dbReference>
<keyword evidence="9" id="KW-0573">Peptidoglycan synthesis</keyword>
<dbReference type="GO" id="GO:0006508">
    <property type="term" value="P:proteolysis"/>
    <property type="evidence" value="ECO:0007669"/>
    <property type="project" value="UniProtKB-KW"/>
</dbReference>
<dbReference type="GO" id="GO:0009252">
    <property type="term" value="P:peptidoglycan biosynthetic process"/>
    <property type="evidence" value="ECO:0007669"/>
    <property type="project" value="UniProtKB-KW"/>
</dbReference>
<keyword evidence="8" id="KW-0133">Cell shape</keyword>
<feature type="region of interest" description="Disordered" evidence="14">
    <location>
        <begin position="772"/>
        <end position="814"/>
    </location>
</feature>
<evidence type="ECO:0000256" key="3">
    <source>
        <dbReference type="ARBA" id="ARBA00022645"/>
    </source>
</evidence>
<dbReference type="Proteomes" id="UP000306980">
    <property type="component" value="Unassembled WGS sequence"/>
</dbReference>
<evidence type="ECO:0000256" key="13">
    <source>
        <dbReference type="ARBA" id="ARBA00049902"/>
    </source>
</evidence>
<keyword evidence="3" id="KW-0121">Carboxypeptidase</keyword>
<dbReference type="InterPro" id="IPR036950">
    <property type="entry name" value="PBP_transglycosylase"/>
</dbReference>
<dbReference type="InterPro" id="IPR023346">
    <property type="entry name" value="Lysozyme-like_dom_sf"/>
</dbReference>
<feature type="domain" description="Fibronectin type-III" evidence="16">
    <location>
        <begin position="695"/>
        <end position="785"/>
    </location>
</feature>
<dbReference type="InterPro" id="IPR001460">
    <property type="entry name" value="PCN-bd_Tpept"/>
</dbReference>
<comment type="catalytic activity">
    <reaction evidence="12">
        <text>Preferential cleavage: (Ac)2-L-Lys-D-Ala-|-D-Ala. Also transpeptidation of peptidyl-alanyl moieties that are N-acyl substituents of D-alanine.</text>
        <dbReference type="EC" id="3.4.16.4"/>
    </reaction>
</comment>
<keyword evidence="6" id="KW-0808">Transferase</keyword>
<dbReference type="InterPro" id="IPR050396">
    <property type="entry name" value="Glycosyltr_51/Transpeptidase"/>
</dbReference>
<name>A0A5S3R851_9BACI</name>
<dbReference type="PANTHER" id="PTHR32282">
    <property type="entry name" value="BINDING PROTEIN TRANSPEPTIDASE, PUTATIVE-RELATED"/>
    <property type="match status" value="1"/>
</dbReference>
<feature type="region of interest" description="Disordered" evidence="14">
    <location>
        <begin position="880"/>
        <end position="920"/>
    </location>
</feature>
<dbReference type="InterPro" id="IPR003961">
    <property type="entry name" value="FN3_dom"/>
</dbReference>
<dbReference type="Pfam" id="PF00912">
    <property type="entry name" value="Transgly"/>
    <property type="match status" value="1"/>
</dbReference>
<dbReference type="SUPFAM" id="SSF56601">
    <property type="entry name" value="beta-lactamase/transpeptidase-like"/>
    <property type="match status" value="1"/>
</dbReference>
<keyword evidence="15" id="KW-1133">Transmembrane helix</keyword>
<dbReference type="GO" id="GO:0009002">
    <property type="term" value="F:serine-type D-Ala-D-Ala carboxypeptidase activity"/>
    <property type="evidence" value="ECO:0007669"/>
    <property type="project" value="UniProtKB-EC"/>
</dbReference>
<evidence type="ECO:0000256" key="11">
    <source>
        <dbReference type="ARBA" id="ARBA00023316"/>
    </source>
</evidence>
<dbReference type="Pfam" id="PF00905">
    <property type="entry name" value="Transpeptidase"/>
    <property type="match status" value="1"/>
</dbReference>
<evidence type="ECO:0000256" key="8">
    <source>
        <dbReference type="ARBA" id="ARBA00022960"/>
    </source>
</evidence>
<evidence type="ECO:0000313" key="17">
    <source>
        <dbReference type="EMBL" id="TMN23713.1"/>
    </source>
</evidence>
<evidence type="ECO:0000256" key="4">
    <source>
        <dbReference type="ARBA" id="ARBA00022670"/>
    </source>
</evidence>
<dbReference type="InterPro" id="IPR013783">
    <property type="entry name" value="Ig-like_fold"/>
</dbReference>
<comment type="similarity">
    <text evidence="1">In the C-terminal section; belongs to the transpeptidase family.</text>
</comment>
<dbReference type="FunFam" id="1.10.3810.10:FF:000001">
    <property type="entry name" value="Penicillin-binding protein 1A"/>
    <property type="match status" value="1"/>
</dbReference>
<dbReference type="EMBL" id="VCIA01000001">
    <property type="protein sequence ID" value="TMN23713.1"/>
    <property type="molecule type" value="Genomic_DNA"/>
</dbReference>
<dbReference type="NCBIfam" id="TIGR02074">
    <property type="entry name" value="PBP_1a_fam"/>
    <property type="match status" value="1"/>
</dbReference>
<protein>
    <submittedName>
        <fullName evidence="17">PBP1A family penicillin-binding protein</fullName>
    </submittedName>
</protein>
<keyword evidence="4" id="KW-0645">Protease</keyword>
<comment type="similarity">
    <text evidence="2">In the N-terminal section; belongs to the glycosyltransferase 51 family.</text>
</comment>
<dbReference type="PROSITE" id="PS50853">
    <property type="entry name" value="FN3"/>
    <property type="match status" value="1"/>
</dbReference>
<keyword evidence="5" id="KW-0328">Glycosyltransferase</keyword>
<dbReference type="GO" id="GO:0008955">
    <property type="term" value="F:peptidoglycan glycosyltransferase activity"/>
    <property type="evidence" value="ECO:0007669"/>
    <property type="project" value="UniProtKB-EC"/>
</dbReference>
<dbReference type="InterPro" id="IPR036116">
    <property type="entry name" value="FN3_sf"/>
</dbReference>
<dbReference type="SUPFAM" id="SSF49265">
    <property type="entry name" value="Fibronectin type III"/>
    <property type="match status" value="1"/>
</dbReference>
<feature type="compositionally biased region" description="Acidic residues" evidence="14">
    <location>
        <begin position="910"/>
        <end position="920"/>
    </location>
</feature>
<keyword evidence="7" id="KW-0378">Hydrolase</keyword>
<evidence type="ECO:0000313" key="18">
    <source>
        <dbReference type="Proteomes" id="UP000306980"/>
    </source>
</evidence>
<dbReference type="Gene3D" id="3.40.710.10">
    <property type="entry name" value="DD-peptidase/beta-lactamase superfamily"/>
    <property type="match status" value="1"/>
</dbReference>
<accession>A0A5S3R851</accession>
<evidence type="ECO:0000259" key="16">
    <source>
        <dbReference type="PROSITE" id="PS50853"/>
    </source>
</evidence>
<evidence type="ECO:0000256" key="10">
    <source>
        <dbReference type="ARBA" id="ARBA00023268"/>
    </source>
</evidence>
<organism evidence="17 18">
    <name type="scientific">Lentibacillus cibarius</name>
    <dbReference type="NCBI Taxonomy" id="2583219"/>
    <lineage>
        <taxon>Bacteria</taxon>
        <taxon>Bacillati</taxon>
        <taxon>Bacillota</taxon>
        <taxon>Bacilli</taxon>
        <taxon>Bacillales</taxon>
        <taxon>Bacillaceae</taxon>
        <taxon>Lentibacillus</taxon>
    </lineage>
</organism>
<dbReference type="GO" id="GO:0071555">
    <property type="term" value="P:cell wall organization"/>
    <property type="evidence" value="ECO:0007669"/>
    <property type="project" value="UniProtKB-KW"/>
</dbReference>
<evidence type="ECO:0000256" key="2">
    <source>
        <dbReference type="ARBA" id="ARBA00007739"/>
    </source>
</evidence>
<dbReference type="Gene3D" id="2.60.40.10">
    <property type="entry name" value="Immunoglobulins"/>
    <property type="match status" value="1"/>
</dbReference>
<evidence type="ECO:0000256" key="12">
    <source>
        <dbReference type="ARBA" id="ARBA00034000"/>
    </source>
</evidence>
<sequence length="920" mass="100983">MMADGQTRTSRRKQKKASKKPLWKKIIFITLIALVAIGIGVGSLFTYYIVTAPEIDASKLDTPFSSKFYDMDGEMFADLGTKQRSKVEYDDLPDVLIDAVTATEDARFFEHPGIDIWRIGGAVVANITNGFGSEGASTITQQVVEKSFLSPEKKVSLKVQEMWLALQLEQDYSKERILEMYLNKIFYGNRAYGVKKAAELYFGKTDLDELTLPEAAILAGLPQRPSAYNPFKNPELMKERMDTVLQLMVKHGKISEEEAKEARQVKIASLLTDDKPDSSSYQAFLQQVEREVKQKVDGADIYTDGLKIYTTIDTDAQSHVDFLLSKKEDNPINYADPVVDPDSEEGEKLDMQAGVTVLDTKTGAIRAIGGARDGLENRGYNRAIQMQRQPGSTFKPIMDYGPAIENMQWSTYHQLNDDGPYDIAGTDKQIETWANTYFGWVSARYALEQSLNVPAVKTFDEVGRENAKAFAEKLGISFGDSDIALTDAIGGNIGTNPLEVAGAFRTFANGGIYNEPYAVTKVEFPESGKTVNLKPEPEAVMADSTAYMITDMLKDVVTQGTGTGANISGLPLAGKTGTTTRPGVDGSPDAWFSGYSTNYTISIWTGYDNNDIGLKGSETKVPLSLFKHIMSELSKDQETPDFTKPDSVVEVAVEKGSRPAKLPSDYTPDSKIVTELFVKGTEPSKTSERFEQLDPVKDLEATFDSDSATIQVEWDYETEQDISFEVSARVGDGQKQKLSSTEETAMEISNVEPGTKYHIEVVAINNKTKANKSEPVTATVKVPEDLEDDEEIEDEEEKEDDEDEDKKGNIPAVGSLRARQIGAGIDVSWQYNGPPAQYEVVVSRDGTQIKTQTVATKGIVIEGDGVQSGQSYTITVVPIGRNGASKGDEGEAKSTKVTISDSNETVSNDGNDDDDNSDDE</sequence>